<name>A0A6P8YPF8_THRPL</name>
<dbReference type="InParanoid" id="A0A6P8YPF8"/>
<organism evidence="2">
    <name type="scientific">Thrips palmi</name>
    <name type="common">Melon thrips</name>
    <dbReference type="NCBI Taxonomy" id="161013"/>
    <lineage>
        <taxon>Eukaryota</taxon>
        <taxon>Metazoa</taxon>
        <taxon>Ecdysozoa</taxon>
        <taxon>Arthropoda</taxon>
        <taxon>Hexapoda</taxon>
        <taxon>Insecta</taxon>
        <taxon>Pterygota</taxon>
        <taxon>Neoptera</taxon>
        <taxon>Paraneoptera</taxon>
        <taxon>Thysanoptera</taxon>
        <taxon>Terebrantia</taxon>
        <taxon>Thripoidea</taxon>
        <taxon>Thripidae</taxon>
        <taxon>Thrips</taxon>
    </lineage>
</organism>
<dbReference type="GeneID" id="117644058"/>
<sequence>MKKFCPLMAGRRGWQIPSEDILSTAPSTFAPSAPSNLAKLGAAAAELVYSTRVNSAGAFVPSKASATATASAPASSFKAAPVTGLETLATIAATRPRAQIQLPLQLPLMNCMIKEVNGVKTLVLRHPLKNLSNV</sequence>
<dbReference type="Proteomes" id="UP000515158">
    <property type="component" value="Unplaced"/>
</dbReference>
<gene>
    <name evidence="2" type="primary">LOC117644058</name>
</gene>
<accession>A0A6P8YPF8</accession>
<proteinExistence type="predicted"/>
<protein>
    <submittedName>
        <fullName evidence="2">Uncharacterized protein LOC117644058</fullName>
    </submittedName>
</protein>
<dbReference type="RefSeq" id="XP_034239135.1">
    <property type="nucleotide sequence ID" value="XM_034383244.1"/>
</dbReference>
<reference evidence="2" key="1">
    <citation type="submission" date="2025-08" db="UniProtKB">
        <authorList>
            <consortium name="RefSeq"/>
        </authorList>
    </citation>
    <scope>IDENTIFICATION</scope>
    <source>
        <tissue evidence="2">Total insect</tissue>
    </source>
</reference>
<evidence type="ECO:0000313" key="1">
    <source>
        <dbReference type="Proteomes" id="UP000515158"/>
    </source>
</evidence>
<dbReference type="KEGG" id="tpal:117644058"/>
<dbReference type="AlphaFoldDB" id="A0A6P8YPF8"/>
<evidence type="ECO:0000313" key="2">
    <source>
        <dbReference type="RefSeq" id="XP_034239135.1"/>
    </source>
</evidence>
<keyword evidence="1" id="KW-1185">Reference proteome</keyword>